<reference evidence="1" key="1">
    <citation type="journal article" date="2014" name="Int. J. Syst. Evol. Microbiol.">
        <title>Complete genome sequence of Corynebacterium casei LMG S-19264T (=DSM 44701T), isolated from a smear-ripened cheese.</title>
        <authorList>
            <consortium name="US DOE Joint Genome Institute (JGI-PGF)"/>
            <person name="Walter F."/>
            <person name="Albersmeier A."/>
            <person name="Kalinowski J."/>
            <person name="Ruckert C."/>
        </authorList>
    </citation>
    <scope>NUCLEOTIDE SEQUENCE</scope>
    <source>
        <strain evidence="1">VKM B-2347</strain>
    </source>
</reference>
<proteinExistence type="predicted"/>
<keyword evidence="2" id="KW-1185">Reference proteome</keyword>
<dbReference type="SUPFAM" id="SSF53187">
    <property type="entry name" value="Zn-dependent exopeptidases"/>
    <property type="match status" value="1"/>
</dbReference>
<dbReference type="Pfam" id="PF05013">
    <property type="entry name" value="FGase"/>
    <property type="match status" value="1"/>
</dbReference>
<sequence length="294" mass="32252">MDDRDTNEAAFEVVEPRGNPAAATFNSPHSGARYSESFLAASRLDARALRRSEDAYVDELFAAAPLSGAPLMRAHFPRAFLDVNREPYELDPRMFEGRLPPFANTRSLRVAGGLGTIARIVGEAQEIYGGRLPVAEALDRIECIYKPYHRTLRRLITRAHRLHGVAVLIDCHSMPSIGLVRDDRPRADVVLGDRYGSSCSPAIVDFAEQALRDLGFVVVRNRPYAGGYITEHYGAPASGFHALQIEVNRALYMNEETHAKTAGFATLQANLSRFVEQIATAPFAALGGSRLAAE</sequence>
<dbReference type="EMBL" id="BSFI01000004">
    <property type="protein sequence ID" value="GLK67320.1"/>
    <property type="molecule type" value="Genomic_DNA"/>
</dbReference>
<dbReference type="Gene3D" id="3.40.630.40">
    <property type="entry name" value="Zn-dependent exopeptidases"/>
    <property type="match status" value="1"/>
</dbReference>
<dbReference type="RefSeq" id="WP_271167566.1">
    <property type="nucleotide sequence ID" value="NZ_BSFI01000004.1"/>
</dbReference>
<evidence type="ECO:0000313" key="2">
    <source>
        <dbReference type="Proteomes" id="UP001143372"/>
    </source>
</evidence>
<accession>A0A9W6IY57</accession>
<dbReference type="InterPro" id="IPR007709">
    <property type="entry name" value="N-FG_amidohydro"/>
</dbReference>
<evidence type="ECO:0000313" key="1">
    <source>
        <dbReference type="EMBL" id="GLK67320.1"/>
    </source>
</evidence>
<protein>
    <submittedName>
        <fullName evidence="1">N-formylglutamate amidohydrolase</fullName>
    </submittedName>
</protein>
<comment type="caution">
    <text evidence="1">The sequence shown here is derived from an EMBL/GenBank/DDBJ whole genome shotgun (WGS) entry which is preliminary data.</text>
</comment>
<name>A0A9W6IY57_9HYPH</name>
<dbReference type="AlphaFoldDB" id="A0A9W6IY57"/>
<organism evidence="1 2">
    <name type="scientific">Hansschlegelia plantiphila</name>
    <dbReference type="NCBI Taxonomy" id="374655"/>
    <lineage>
        <taxon>Bacteria</taxon>
        <taxon>Pseudomonadati</taxon>
        <taxon>Pseudomonadota</taxon>
        <taxon>Alphaproteobacteria</taxon>
        <taxon>Hyphomicrobiales</taxon>
        <taxon>Methylopilaceae</taxon>
        <taxon>Hansschlegelia</taxon>
    </lineage>
</organism>
<dbReference type="Proteomes" id="UP001143372">
    <property type="component" value="Unassembled WGS sequence"/>
</dbReference>
<reference evidence="1" key="2">
    <citation type="submission" date="2023-01" db="EMBL/GenBank/DDBJ databases">
        <authorList>
            <person name="Sun Q."/>
            <person name="Evtushenko L."/>
        </authorList>
    </citation>
    <scope>NUCLEOTIDE SEQUENCE</scope>
    <source>
        <strain evidence="1">VKM B-2347</strain>
    </source>
</reference>
<gene>
    <name evidence="1" type="ORF">GCM10008179_09580</name>
</gene>